<dbReference type="EMBL" id="CP000681">
    <property type="protein sequence ID" value="ABP75884.1"/>
    <property type="molecule type" value="Genomic_DNA"/>
</dbReference>
<dbReference type="AlphaFoldDB" id="A4Y7F1"/>
<dbReference type="KEGG" id="spc:Sputcn32_2163"/>
<gene>
    <name evidence="1" type="ordered locus">Sputcn32_2163</name>
</gene>
<accession>A4Y7F1</accession>
<name>A4Y7F1_SHEPC</name>
<evidence type="ECO:0000313" key="1">
    <source>
        <dbReference type="EMBL" id="ABP75884.1"/>
    </source>
</evidence>
<proteinExistence type="predicted"/>
<dbReference type="STRING" id="319224.Sputcn32_2163"/>
<protein>
    <submittedName>
        <fullName evidence="1">Uncharacterized protein</fullName>
    </submittedName>
</protein>
<reference evidence="1" key="1">
    <citation type="submission" date="2007-04" db="EMBL/GenBank/DDBJ databases">
        <title>Complete sequence of Shewanella putrefaciens CN-32.</title>
        <authorList>
            <consortium name="US DOE Joint Genome Institute"/>
            <person name="Copeland A."/>
            <person name="Lucas S."/>
            <person name="Lapidus A."/>
            <person name="Barry K."/>
            <person name="Detter J.C."/>
            <person name="Glavina del Rio T."/>
            <person name="Hammon N."/>
            <person name="Israni S."/>
            <person name="Dalin E."/>
            <person name="Tice H."/>
            <person name="Pitluck S."/>
            <person name="Chain P."/>
            <person name="Malfatti S."/>
            <person name="Shin M."/>
            <person name="Vergez L."/>
            <person name="Schmutz J."/>
            <person name="Larimer F."/>
            <person name="Land M."/>
            <person name="Hauser L."/>
            <person name="Kyrpides N."/>
            <person name="Mikhailova N."/>
            <person name="Romine M.F."/>
            <person name="Fredrickson J."/>
            <person name="Tiedje J."/>
            <person name="Richardson P."/>
        </authorList>
    </citation>
    <scope>NUCLEOTIDE SEQUENCE [LARGE SCALE GENOMIC DNA]</scope>
    <source>
        <strain evidence="1">CN-32</strain>
    </source>
</reference>
<dbReference type="HOGENOM" id="CLU_3066152_0_0_6"/>
<organism evidence="1">
    <name type="scientific">Shewanella putrefaciens (strain CN-32 / ATCC BAA-453)</name>
    <dbReference type="NCBI Taxonomy" id="319224"/>
    <lineage>
        <taxon>Bacteria</taxon>
        <taxon>Pseudomonadati</taxon>
        <taxon>Pseudomonadota</taxon>
        <taxon>Gammaproteobacteria</taxon>
        <taxon>Alteromonadales</taxon>
        <taxon>Shewanellaceae</taxon>
        <taxon>Shewanella</taxon>
    </lineage>
</organism>
<sequence length="53" mass="5772">MGQKLFRADLCINNLVKIGFVTTVTVGDMTALSHLTHRDMGNVTMMSGTSLIM</sequence>